<protein>
    <submittedName>
        <fullName evidence="2">Uncharacterized protein</fullName>
    </submittedName>
</protein>
<organism evidence="2 3">
    <name type="scientific">Tunturiibacter lichenicola</name>
    <dbReference type="NCBI Taxonomy" id="2051959"/>
    <lineage>
        <taxon>Bacteria</taxon>
        <taxon>Pseudomonadati</taxon>
        <taxon>Acidobacteriota</taxon>
        <taxon>Terriglobia</taxon>
        <taxon>Terriglobales</taxon>
        <taxon>Acidobacteriaceae</taxon>
        <taxon>Tunturiibacter</taxon>
    </lineage>
</organism>
<dbReference type="EMBL" id="JACHDZ010000001">
    <property type="protein sequence ID" value="MBB5342393.1"/>
    <property type="molecule type" value="Genomic_DNA"/>
</dbReference>
<dbReference type="InterPro" id="IPR054188">
    <property type="entry name" value="DUF6893"/>
</dbReference>
<accession>A0A7W8N2H3</accession>
<keyword evidence="1" id="KW-0812">Transmembrane</keyword>
<reference evidence="2 3" key="1">
    <citation type="submission" date="2020-08" db="EMBL/GenBank/DDBJ databases">
        <title>Genomic Encyclopedia of Type Strains, Phase IV (KMG-V): Genome sequencing to study the core and pangenomes of soil and plant-associated prokaryotes.</title>
        <authorList>
            <person name="Whitman W."/>
        </authorList>
    </citation>
    <scope>NUCLEOTIDE SEQUENCE [LARGE SCALE GENOMIC DNA]</scope>
    <source>
        <strain evidence="2 3">M8US30</strain>
    </source>
</reference>
<comment type="caution">
    <text evidence="2">The sequence shown here is derived from an EMBL/GenBank/DDBJ whole genome shotgun (WGS) entry which is preliminary data.</text>
</comment>
<feature type="transmembrane region" description="Helical" evidence="1">
    <location>
        <begin position="20"/>
        <end position="38"/>
    </location>
</feature>
<evidence type="ECO:0000256" key="1">
    <source>
        <dbReference type="SAM" id="Phobius"/>
    </source>
</evidence>
<dbReference type="Proteomes" id="UP000569092">
    <property type="component" value="Unassembled WGS sequence"/>
</dbReference>
<keyword evidence="1" id="KW-0472">Membrane</keyword>
<keyword evidence="1" id="KW-1133">Transmembrane helix</keyword>
<name>A0A7W8N2H3_9BACT</name>
<sequence length="71" mass="7716">MSMELEGSTTNGVGADKETLYMLGGVAMIVFGAGLILSNPFIRRYMSQIGIGNLAQVAMPDVQRYLKMRAM</sequence>
<dbReference type="AlphaFoldDB" id="A0A7W8N2H3"/>
<evidence type="ECO:0000313" key="3">
    <source>
        <dbReference type="Proteomes" id="UP000569092"/>
    </source>
</evidence>
<dbReference type="Pfam" id="PF21833">
    <property type="entry name" value="DUF6893"/>
    <property type="match status" value="1"/>
</dbReference>
<evidence type="ECO:0000313" key="2">
    <source>
        <dbReference type="EMBL" id="MBB5342393.1"/>
    </source>
</evidence>
<gene>
    <name evidence="2" type="ORF">HDF10_000343</name>
</gene>
<proteinExistence type="predicted"/>